<dbReference type="AlphaFoldDB" id="A0AA38GMU8"/>
<comment type="caution">
    <text evidence="1">The sequence shown here is derived from an EMBL/GenBank/DDBJ whole genome shotgun (WGS) entry which is preliminary data.</text>
</comment>
<protein>
    <submittedName>
        <fullName evidence="1">Uncharacterized protein</fullName>
    </submittedName>
</protein>
<evidence type="ECO:0000313" key="2">
    <source>
        <dbReference type="Proteomes" id="UP000824469"/>
    </source>
</evidence>
<sequence length="56" mass="5972">KIIAVLGSGIGRFWCSAVGFSPDSNVTGPGEVWGSNLDRCRGSAVWKGLLVFLGFW</sequence>
<accession>A0AA38GMU8</accession>
<organism evidence="1 2">
    <name type="scientific">Taxus chinensis</name>
    <name type="common">Chinese yew</name>
    <name type="synonym">Taxus wallichiana var. chinensis</name>
    <dbReference type="NCBI Taxonomy" id="29808"/>
    <lineage>
        <taxon>Eukaryota</taxon>
        <taxon>Viridiplantae</taxon>
        <taxon>Streptophyta</taxon>
        <taxon>Embryophyta</taxon>
        <taxon>Tracheophyta</taxon>
        <taxon>Spermatophyta</taxon>
        <taxon>Pinopsida</taxon>
        <taxon>Pinidae</taxon>
        <taxon>Conifers II</taxon>
        <taxon>Cupressales</taxon>
        <taxon>Taxaceae</taxon>
        <taxon>Taxus</taxon>
    </lineage>
</organism>
<feature type="non-terminal residue" evidence="1">
    <location>
        <position position="1"/>
    </location>
</feature>
<dbReference type="Proteomes" id="UP000824469">
    <property type="component" value="Unassembled WGS sequence"/>
</dbReference>
<keyword evidence="2" id="KW-1185">Reference proteome</keyword>
<feature type="non-terminal residue" evidence="1">
    <location>
        <position position="56"/>
    </location>
</feature>
<dbReference type="EMBL" id="JAHRHJ020000002">
    <property type="protein sequence ID" value="KAH9326307.1"/>
    <property type="molecule type" value="Genomic_DNA"/>
</dbReference>
<name>A0AA38GMU8_TAXCH</name>
<proteinExistence type="predicted"/>
<reference evidence="1 2" key="1">
    <citation type="journal article" date="2021" name="Nat. Plants">
        <title>The Taxus genome provides insights into paclitaxel biosynthesis.</title>
        <authorList>
            <person name="Xiong X."/>
            <person name="Gou J."/>
            <person name="Liao Q."/>
            <person name="Li Y."/>
            <person name="Zhou Q."/>
            <person name="Bi G."/>
            <person name="Li C."/>
            <person name="Du R."/>
            <person name="Wang X."/>
            <person name="Sun T."/>
            <person name="Guo L."/>
            <person name="Liang H."/>
            <person name="Lu P."/>
            <person name="Wu Y."/>
            <person name="Zhang Z."/>
            <person name="Ro D.K."/>
            <person name="Shang Y."/>
            <person name="Huang S."/>
            <person name="Yan J."/>
        </authorList>
    </citation>
    <scope>NUCLEOTIDE SEQUENCE [LARGE SCALE GENOMIC DNA]</scope>
    <source>
        <strain evidence="1">Ta-2019</strain>
    </source>
</reference>
<gene>
    <name evidence="1" type="ORF">KI387_006485</name>
</gene>
<evidence type="ECO:0000313" key="1">
    <source>
        <dbReference type="EMBL" id="KAH9326307.1"/>
    </source>
</evidence>